<dbReference type="Pfam" id="PF13349">
    <property type="entry name" value="DUF4097"/>
    <property type="match status" value="1"/>
</dbReference>
<protein>
    <recommendedName>
        <fullName evidence="2">DUF4097 domain-containing protein</fullName>
    </recommendedName>
</protein>
<evidence type="ECO:0000313" key="3">
    <source>
        <dbReference type="EMBL" id="GKT06326.1"/>
    </source>
</evidence>
<evidence type="ECO:0000259" key="2">
    <source>
        <dbReference type="Pfam" id="PF13349"/>
    </source>
</evidence>
<evidence type="ECO:0000313" key="4">
    <source>
        <dbReference type="Proteomes" id="UP001628078"/>
    </source>
</evidence>
<feature type="compositionally biased region" description="Basic and acidic residues" evidence="1">
    <location>
        <begin position="77"/>
        <end position="89"/>
    </location>
</feature>
<gene>
    <name evidence="3" type="ORF">JCM31185_16130</name>
</gene>
<evidence type="ECO:0000256" key="1">
    <source>
        <dbReference type="SAM" id="MobiDB-lite"/>
    </source>
</evidence>
<dbReference type="InterPro" id="IPR025164">
    <property type="entry name" value="Toastrack_DUF4097"/>
</dbReference>
<feature type="region of interest" description="Disordered" evidence="1">
    <location>
        <begin position="74"/>
        <end position="93"/>
    </location>
</feature>
<sequence>MDTIDHMVARRLADYFADYPTIDEMTELKEELQADLSEAAHENEGQGETITDAVNHAFDSLGNLDDLVDEIMTNRENSTDQDEHKKYDDTTSTTHQFTGTHHFRGHHIDITDGKIVVDGGKTMRIDEDGVNIKNGKISLNKDGIRLGNLVMDDQGIWTDNHQKAQPNHETDDPFADFDTVFGQTNPADTEIYVERLNLVNEQRFSASQVERIDFDYADAAVRVVKNSDSNEIIFREYMSRGNQSYFGSSQVTDGTLTIRSGRHPHLLPLRIRTQLLIPASFAGDLLLKAHSGSVRFDELAALNQVRLIVRSGSLNINGGQMKDLDADLHSGSLKANHLAITGLFRANAQSGSVRFDGVKADQFEINAHSGAIRGMRLIGSGTFKAQSGSINLAFAQLTGNLDTTANSGSIKLAFAPGVEYNFDLDADGGSIKGPANAIYDHDKTSFKDGAVGDDPHIYVTASAKSGSIRLA</sequence>
<feature type="domain" description="DUF4097" evidence="2">
    <location>
        <begin position="210"/>
        <end position="469"/>
    </location>
</feature>
<dbReference type="RefSeq" id="WP_407884378.1">
    <property type="nucleotide sequence ID" value="NZ_BQXO01000005.1"/>
</dbReference>
<organism evidence="3 4">
    <name type="scientific">Furfurilactobacillus curtus</name>
    <dbReference type="NCBI Taxonomy" id="1746200"/>
    <lineage>
        <taxon>Bacteria</taxon>
        <taxon>Bacillati</taxon>
        <taxon>Bacillota</taxon>
        <taxon>Bacilli</taxon>
        <taxon>Lactobacillales</taxon>
        <taxon>Lactobacillaceae</taxon>
        <taxon>Furfurilactobacillus</taxon>
    </lineage>
</organism>
<reference evidence="3 4" key="1">
    <citation type="submission" date="2022-03" db="EMBL/GenBank/DDBJ databases">
        <title>Draft genome sequence of Furfurilactobacillus curtus JCM 31185.</title>
        <authorList>
            <person name="Suzuki S."/>
            <person name="Endo A."/>
            <person name="Kajikawa A."/>
        </authorList>
    </citation>
    <scope>NUCLEOTIDE SEQUENCE [LARGE SCALE GENOMIC DNA]</scope>
    <source>
        <strain evidence="3 4">JCM 31185</strain>
    </source>
</reference>
<accession>A0ABQ5JT11</accession>
<name>A0ABQ5JT11_9LACO</name>
<comment type="caution">
    <text evidence="3">The sequence shown here is derived from an EMBL/GenBank/DDBJ whole genome shotgun (WGS) entry which is preliminary data.</text>
</comment>
<proteinExistence type="predicted"/>
<keyword evidence="4" id="KW-1185">Reference proteome</keyword>
<dbReference type="Proteomes" id="UP001628078">
    <property type="component" value="Unassembled WGS sequence"/>
</dbReference>
<dbReference type="EMBL" id="BQXO01000005">
    <property type="protein sequence ID" value="GKT06326.1"/>
    <property type="molecule type" value="Genomic_DNA"/>
</dbReference>